<feature type="transmembrane region" description="Helical" evidence="6">
    <location>
        <begin position="312"/>
        <end position="333"/>
    </location>
</feature>
<evidence type="ECO:0000256" key="3">
    <source>
        <dbReference type="ARBA" id="ARBA00022692"/>
    </source>
</evidence>
<keyword evidence="9" id="KW-1185">Reference proteome</keyword>
<keyword evidence="4 6" id="KW-1133">Transmembrane helix</keyword>
<evidence type="ECO:0000256" key="4">
    <source>
        <dbReference type="ARBA" id="ARBA00022989"/>
    </source>
</evidence>
<feature type="domain" description="Major facilitator superfamily (MFS) profile" evidence="7">
    <location>
        <begin position="21"/>
        <end position="410"/>
    </location>
</feature>
<dbReference type="PANTHER" id="PTHR43124">
    <property type="entry name" value="PURINE EFFLUX PUMP PBUE"/>
    <property type="match status" value="1"/>
</dbReference>
<accession>A0ABN7QK78</accession>
<dbReference type="Proteomes" id="UP000789752">
    <property type="component" value="Unassembled WGS sequence"/>
</dbReference>
<evidence type="ECO:0000256" key="1">
    <source>
        <dbReference type="ARBA" id="ARBA00004651"/>
    </source>
</evidence>
<feature type="transmembrane region" description="Helical" evidence="6">
    <location>
        <begin position="59"/>
        <end position="79"/>
    </location>
</feature>
<feature type="transmembrane region" description="Helical" evidence="6">
    <location>
        <begin position="263"/>
        <end position="281"/>
    </location>
</feature>
<protein>
    <recommendedName>
        <fullName evidence="7">Major facilitator superfamily (MFS) profile domain-containing protein</fullName>
    </recommendedName>
</protein>
<name>A0ABN7QK78_9BURK</name>
<evidence type="ECO:0000256" key="5">
    <source>
        <dbReference type="ARBA" id="ARBA00023136"/>
    </source>
</evidence>
<dbReference type="InterPro" id="IPR011701">
    <property type="entry name" value="MFS"/>
</dbReference>
<dbReference type="InterPro" id="IPR020846">
    <property type="entry name" value="MFS_dom"/>
</dbReference>
<dbReference type="EMBL" id="CAJQYY010000007">
    <property type="protein sequence ID" value="CAG4893431.1"/>
    <property type="molecule type" value="Genomic_DNA"/>
</dbReference>
<dbReference type="SUPFAM" id="SSF103473">
    <property type="entry name" value="MFS general substrate transporter"/>
    <property type="match status" value="1"/>
</dbReference>
<dbReference type="InterPro" id="IPR050189">
    <property type="entry name" value="MFS_Efflux_Transporters"/>
</dbReference>
<reference evidence="8 9" key="1">
    <citation type="submission" date="2021-04" db="EMBL/GenBank/DDBJ databases">
        <authorList>
            <person name="Vanwijnsberghe S."/>
        </authorList>
    </citation>
    <scope>NUCLEOTIDE SEQUENCE [LARGE SCALE GENOMIC DNA]</scope>
    <source>
        <strain evidence="8 9">LMG 32171</strain>
    </source>
</reference>
<organism evidence="8 9">
    <name type="scientific">Paraburkholderia gardini</name>
    <dbReference type="NCBI Taxonomy" id="2823469"/>
    <lineage>
        <taxon>Bacteria</taxon>
        <taxon>Pseudomonadati</taxon>
        <taxon>Pseudomonadota</taxon>
        <taxon>Betaproteobacteria</taxon>
        <taxon>Burkholderiales</taxon>
        <taxon>Burkholderiaceae</taxon>
        <taxon>Paraburkholderia</taxon>
    </lineage>
</organism>
<keyword evidence="2" id="KW-1003">Cell membrane</keyword>
<evidence type="ECO:0000313" key="8">
    <source>
        <dbReference type="EMBL" id="CAG4893431.1"/>
    </source>
</evidence>
<feature type="transmembrane region" description="Helical" evidence="6">
    <location>
        <begin position="345"/>
        <end position="370"/>
    </location>
</feature>
<gene>
    <name evidence="8" type="ORF">R54767_01558</name>
</gene>
<comment type="subcellular location">
    <subcellularLocation>
        <location evidence="1">Cell membrane</location>
        <topology evidence="1">Multi-pass membrane protein</topology>
    </subcellularLocation>
</comment>
<feature type="transmembrane region" description="Helical" evidence="6">
    <location>
        <begin position="176"/>
        <end position="195"/>
    </location>
</feature>
<feature type="transmembrane region" description="Helical" evidence="6">
    <location>
        <begin position="20"/>
        <end position="39"/>
    </location>
</feature>
<feature type="transmembrane region" description="Helical" evidence="6">
    <location>
        <begin position="110"/>
        <end position="130"/>
    </location>
</feature>
<dbReference type="Gene3D" id="1.20.1250.20">
    <property type="entry name" value="MFS general substrate transporter like domains"/>
    <property type="match status" value="1"/>
</dbReference>
<proteinExistence type="predicted"/>
<keyword evidence="3 6" id="KW-0812">Transmembrane</keyword>
<dbReference type="Pfam" id="PF07690">
    <property type="entry name" value="MFS_1"/>
    <property type="match status" value="1"/>
</dbReference>
<feature type="transmembrane region" description="Helical" evidence="6">
    <location>
        <begin position="142"/>
        <end position="164"/>
    </location>
</feature>
<dbReference type="PANTHER" id="PTHR43124:SF3">
    <property type="entry name" value="CHLORAMPHENICOL EFFLUX PUMP RV0191"/>
    <property type="match status" value="1"/>
</dbReference>
<feature type="transmembrane region" description="Helical" evidence="6">
    <location>
        <begin position="86"/>
        <end position="104"/>
    </location>
</feature>
<dbReference type="PROSITE" id="PS50850">
    <property type="entry name" value="MFS"/>
    <property type="match status" value="1"/>
</dbReference>
<evidence type="ECO:0000256" key="2">
    <source>
        <dbReference type="ARBA" id="ARBA00022475"/>
    </source>
</evidence>
<evidence type="ECO:0000256" key="6">
    <source>
        <dbReference type="SAM" id="Phobius"/>
    </source>
</evidence>
<feature type="transmembrane region" description="Helical" evidence="6">
    <location>
        <begin position="288"/>
        <end position="306"/>
    </location>
</feature>
<keyword evidence="5 6" id="KW-0472">Membrane</keyword>
<evidence type="ECO:0000259" key="7">
    <source>
        <dbReference type="PROSITE" id="PS50850"/>
    </source>
</evidence>
<evidence type="ECO:0000313" key="9">
    <source>
        <dbReference type="Proteomes" id="UP000789752"/>
    </source>
</evidence>
<dbReference type="InterPro" id="IPR036259">
    <property type="entry name" value="MFS_trans_sf"/>
</dbReference>
<comment type="caution">
    <text evidence="8">The sequence shown here is derived from an EMBL/GenBank/DDBJ whole genome shotgun (WGS) entry which is preliminary data.</text>
</comment>
<sequence>MQQIRKRVSASPSSASAVDYGLWALTFSYVLSQFFRSYIAVISTQLIDSFQFSPQMFGWFAGAFFLVFSLAQLPVGLLFDRFGVRLPTVALMAVGTVSAVLLSFTSNVTLAIVAQAGMGIGCAPIFMGLLNHVLRTGHGHRNVRAVTTASAIGMAGALLAAFPLSRATASFGWRPVMATAAFAMLCATLAVLCFVRRGDNVAQTRKTDRMAQAQPPASGSTRFWTLMPACLALSVGSTFRTSWGGPYLADVFGFDVIARGNAMTVTSIVAIAASFCVPVAVRYWAPKTISSVWLLAGLAAALLLAFSPGESAVLSVVLLCVLFSVGSIHPLVMSQARAIIPPHRLGLSLGLLNSMVFLGIALTSSCFGWITGHARAAGLSDAALYERLFLFTAIPLALGTAIYRFSPVVPPHQDDA</sequence>
<feature type="transmembrane region" description="Helical" evidence="6">
    <location>
        <begin position="382"/>
        <end position="403"/>
    </location>
</feature>